<reference evidence="7 8" key="1">
    <citation type="submission" date="2019-06" db="EMBL/GenBank/DDBJ databases">
        <authorList>
            <person name="Lee I."/>
            <person name="Jang G.I."/>
            <person name="Hwang C.Y."/>
        </authorList>
    </citation>
    <scope>NUCLEOTIDE SEQUENCE [LARGE SCALE GENOMIC DNA]</scope>
    <source>
        <strain evidence="7 8">PAMC 28131</strain>
    </source>
</reference>
<dbReference type="GO" id="GO:0008173">
    <property type="term" value="F:RNA methyltransferase activity"/>
    <property type="evidence" value="ECO:0007669"/>
    <property type="project" value="InterPro"/>
</dbReference>
<dbReference type="InterPro" id="IPR001678">
    <property type="entry name" value="MeTrfase_RsmB-F_NOP2_dom"/>
</dbReference>
<keyword evidence="2 5" id="KW-0808">Transferase</keyword>
<evidence type="ECO:0000256" key="4">
    <source>
        <dbReference type="ARBA" id="ARBA00022884"/>
    </source>
</evidence>
<feature type="binding site" evidence="5">
    <location>
        <position position="285"/>
    </location>
    <ligand>
        <name>S-adenosyl-L-methionine</name>
        <dbReference type="ChEBI" id="CHEBI:59789"/>
    </ligand>
</feature>
<organism evidence="7 8">
    <name type="scientific">Sandaracinobacter neustonicus</name>
    <dbReference type="NCBI Taxonomy" id="1715348"/>
    <lineage>
        <taxon>Bacteria</taxon>
        <taxon>Pseudomonadati</taxon>
        <taxon>Pseudomonadota</taxon>
        <taxon>Alphaproteobacteria</taxon>
        <taxon>Sphingomonadales</taxon>
        <taxon>Sphingosinicellaceae</taxon>
        <taxon>Sandaracinobacter</taxon>
    </lineage>
</organism>
<keyword evidence="3 5" id="KW-0949">S-adenosyl-L-methionine</keyword>
<comment type="similarity">
    <text evidence="5">Belongs to the class I-like SAM-binding methyltransferase superfamily. RsmB/NOP family.</text>
</comment>
<dbReference type="AlphaFoldDB" id="A0A501XLA2"/>
<dbReference type="Pfam" id="PF01189">
    <property type="entry name" value="Methyltr_RsmB-F"/>
    <property type="match status" value="1"/>
</dbReference>
<evidence type="ECO:0000259" key="6">
    <source>
        <dbReference type="PROSITE" id="PS51686"/>
    </source>
</evidence>
<name>A0A501XLA2_9SPHN</name>
<dbReference type="PRINTS" id="PR02008">
    <property type="entry name" value="RCMTFAMILY"/>
</dbReference>
<dbReference type="PANTHER" id="PTHR22807">
    <property type="entry name" value="NOP2 YEAST -RELATED NOL1/NOP2/FMU SUN DOMAIN-CONTAINING"/>
    <property type="match status" value="1"/>
</dbReference>
<dbReference type="PANTHER" id="PTHR22807:SF53">
    <property type="entry name" value="RIBOSOMAL RNA SMALL SUBUNIT METHYLTRANSFERASE B-RELATED"/>
    <property type="match status" value="1"/>
</dbReference>
<dbReference type="InterPro" id="IPR049560">
    <property type="entry name" value="MeTrfase_RsmB-F_NOP2_cat"/>
</dbReference>
<dbReference type="PROSITE" id="PS51686">
    <property type="entry name" value="SAM_MT_RSMB_NOP"/>
    <property type="match status" value="1"/>
</dbReference>
<dbReference type="GO" id="GO:0001510">
    <property type="term" value="P:RNA methylation"/>
    <property type="evidence" value="ECO:0007669"/>
    <property type="project" value="InterPro"/>
</dbReference>
<accession>A0A501XLA2</accession>
<keyword evidence="8" id="KW-1185">Reference proteome</keyword>
<evidence type="ECO:0000256" key="3">
    <source>
        <dbReference type="ARBA" id="ARBA00022691"/>
    </source>
</evidence>
<dbReference type="Gene3D" id="3.40.50.150">
    <property type="entry name" value="Vaccinia Virus protein VP39"/>
    <property type="match status" value="1"/>
</dbReference>
<evidence type="ECO:0000313" key="7">
    <source>
        <dbReference type="EMBL" id="TPE61073.1"/>
    </source>
</evidence>
<protein>
    <submittedName>
        <fullName evidence="7">RsmB/NOP family class I SAM-dependent RNA methyltransferase</fullName>
    </submittedName>
</protein>
<dbReference type="CDD" id="cd02440">
    <property type="entry name" value="AdoMet_MTases"/>
    <property type="match status" value="1"/>
</dbReference>
<sequence>MRPQARLQAAIEILDQVIEAAAHQGAAADTLVQRYFQTRRYAGSKDRAAVRELVYGAIRFTAERPYSGRAALIGWLEADAPEQLALFDGSAHAPSPVEPYETRAKAALAPLWLEPAMRARFGDAFEAEALALGARAPLDLRVAPGADIAAVAAELEAEPVPGLPRALRLETPRPLERHPLFESGAVEVQDAGSQLVVAFAAAQPHETVIDLCAGAGGKTLGLAADMAGEGRLIASDTDRTRLQAMGPRLQRAGLGEFVEPRLLNPGREMEALADLQGAADLVLVDAPCSGTGTWRRNPELRWRLTAERLARLTHVQARLIDLGASLVKPGGRLIYAVCSVLTEEGPAQAEAAAARTGLTPGGRKALTPLHDRCDGFFVARLDKRG</sequence>
<keyword evidence="1 5" id="KW-0489">Methyltransferase</keyword>
<dbReference type="SUPFAM" id="SSF53335">
    <property type="entry name" value="S-adenosyl-L-methionine-dependent methyltransferases"/>
    <property type="match status" value="1"/>
</dbReference>
<feature type="binding site" evidence="5">
    <location>
        <position position="236"/>
    </location>
    <ligand>
        <name>S-adenosyl-L-methionine</name>
        <dbReference type="ChEBI" id="CHEBI:59789"/>
    </ligand>
</feature>
<dbReference type="InterPro" id="IPR023267">
    <property type="entry name" value="RCMT"/>
</dbReference>
<evidence type="ECO:0000256" key="5">
    <source>
        <dbReference type="PROSITE-ProRule" id="PRU01023"/>
    </source>
</evidence>
<feature type="active site" description="Nucleophile" evidence="5">
    <location>
        <position position="338"/>
    </location>
</feature>
<keyword evidence="4 5" id="KW-0694">RNA-binding</keyword>
<evidence type="ECO:0000256" key="1">
    <source>
        <dbReference type="ARBA" id="ARBA00022603"/>
    </source>
</evidence>
<comment type="caution">
    <text evidence="7">The sequence shown here is derived from an EMBL/GenBank/DDBJ whole genome shotgun (WGS) entry which is preliminary data.</text>
</comment>
<feature type="domain" description="SAM-dependent MTase RsmB/NOP-type" evidence="6">
    <location>
        <begin position="113"/>
        <end position="385"/>
    </location>
</feature>
<gene>
    <name evidence="7" type="ORF">FJQ54_09240</name>
</gene>
<evidence type="ECO:0000256" key="2">
    <source>
        <dbReference type="ARBA" id="ARBA00022679"/>
    </source>
</evidence>
<dbReference type="OrthoDB" id="9810297at2"/>
<evidence type="ECO:0000313" key="8">
    <source>
        <dbReference type="Proteomes" id="UP000319897"/>
    </source>
</evidence>
<comment type="caution">
    <text evidence="5">Lacks conserved residue(s) required for the propagation of feature annotation.</text>
</comment>
<dbReference type="InterPro" id="IPR029063">
    <property type="entry name" value="SAM-dependent_MTases_sf"/>
</dbReference>
<dbReference type="GO" id="GO:0003723">
    <property type="term" value="F:RNA binding"/>
    <property type="evidence" value="ECO:0007669"/>
    <property type="project" value="UniProtKB-UniRule"/>
</dbReference>
<dbReference type="Proteomes" id="UP000319897">
    <property type="component" value="Unassembled WGS sequence"/>
</dbReference>
<dbReference type="EMBL" id="VFSU01000024">
    <property type="protein sequence ID" value="TPE61073.1"/>
    <property type="molecule type" value="Genomic_DNA"/>
</dbReference>
<proteinExistence type="inferred from homology"/>
<dbReference type="RefSeq" id="WP_140928131.1">
    <property type="nucleotide sequence ID" value="NZ_VFSU01000024.1"/>
</dbReference>